<dbReference type="EMBL" id="KZ824297">
    <property type="protein sequence ID" value="RAL10125.1"/>
    <property type="molecule type" value="Genomic_DNA"/>
</dbReference>
<keyword evidence="5" id="KW-1185">Reference proteome</keyword>
<dbReference type="PANTHER" id="PTHR47706">
    <property type="entry name" value="NMRA-LIKE FAMILY PROTEIN"/>
    <property type="match status" value="1"/>
</dbReference>
<feature type="domain" description="NmrA-like" evidence="3">
    <location>
        <begin position="8"/>
        <end position="145"/>
    </location>
</feature>
<dbReference type="STRING" id="1450537.A0A395HS05"/>
<dbReference type="InterPro" id="IPR036291">
    <property type="entry name" value="NAD(P)-bd_dom_sf"/>
</dbReference>
<dbReference type="InterPro" id="IPR008030">
    <property type="entry name" value="NmrA-like"/>
</dbReference>
<dbReference type="GO" id="GO:0016491">
    <property type="term" value="F:oxidoreductase activity"/>
    <property type="evidence" value="ECO:0007669"/>
    <property type="project" value="UniProtKB-KW"/>
</dbReference>
<dbReference type="AlphaFoldDB" id="A0A395HS05"/>
<dbReference type="Pfam" id="PF05368">
    <property type="entry name" value="NmrA"/>
    <property type="match status" value="1"/>
</dbReference>
<evidence type="ECO:0000256" key="2">
    <source>
        <dbReference type="ARBA" id="ARBA00023002"/>
    </source>
</evidence>
<organism evidence="4 5">
    <name type="scientific">Aspergillus homomorphus (strain CBS 101889)</name>
    <dbReference type="NCBI Taxonomy" id="1450537"/>
    <lineage>
        <taxon>Eukaryota</taxon>
        <taxon>Fungi</taxon>
        <taxon>Dikarya</taxon>
        <taxon>Ascomycota</taxon>
        <taxon>Pezizomycotina</taxon>
        <taxon>Eurotiomycetes</taxon>
        <taxon>Eurotiomycetidae</taxon>
        <taxon>Eurotiales</taxon>
        <taxon>Aspergillaceae</taxon>
        <taxon>Aspergillus</taxon>
        <taxon>Aspergillus subgen. Circumdati</taxon>
    </lineage>
</organism>
<gene>
    <name evidence="4" type="ORF">BO97DRAFT_416161</name>
</gene>
<evidence type="ECO:0000313" key="5">
    <source>
        <dbReference type="Proteomes" id="UP000248961"/>
    </source>
</evidence>
<reference evidence="4 5" key="1">
    <citation type="submission" date="2018-02" db="EMBL/GenBank/DDBJ databases">
        <title>The genomes of Aspergillus section Nigri reveals drivers in fungal speciation.</title>
        <authorList>
            <consortium name="DOE Joint Genome Institute"/>
            <person name="Vesth T.C."/>
            <person name="Nybo J."/>
            <person name="Theobald S."/>
            <person name="Brandl J."/>
            <person name="Frisvad J.C."/>
            <person name="Nielsen K.F."/>
            <person name="Lyhne E.K."/>
            <person name="Kogle M.E."/>
            <person name="Kuo A."/>
            <person name="Riley R."/>
            <person name="Clum A."/>
            <person name="Nolan M."/>
            <person name="Lipzen A."/>
            <person name="Salamov A."/>
            <person name="Henrissat B."/>
            <person name="Wiebenga A."/>
            <person name="De vries R.P."/>
            <person name="Grigoriev I.V."/>
            <person name="Mortensen U.H."/>
            <person name="Andersen M.R."/>
            <person name="Baker S.E."/>
        </authorList>
    </citation>
    <scope>NUCLEOTIDE SEQUENCE [LARGE SCALE GENOMIC DNA]</scope>
    <source>
        <strain evidence="4 5">CBS 101889</strain>
    </source>
</reference>
<proteinExistence type="predicted"/>
<dbReference type="PANTHER" id="PTHR47706:SF9">
    <property type="entry name" value="NMRA-LIKE DOMAIN-CONTAINING PROTEIN-RELATED"/>
    <property type="match status" value="1"/>
</dbReference>
<evidence type="ECO:0000256" key="1">
    <source>
        <dbReference type="ARBA" id="ARBA00022857"/>
    </source>
</evidence>
<evidence type="ECO:0000313" key="4">
    <source>
        <dbReference type="EMBL" id="RAL10125.1"/>
    </source>
</evidence>
<accession>A0A395HS05</accession>
<keyword evidence="1" id="KW-0521">NADP</keyword>
<dbReference type="GeneID" id="37200714"/>
<dbReference type="OrthoDB" id="9974981at2759"/>
<evidence type="ECO:0000259" key="3">
    <source>
        <dbReference type="Pfam" id="PF05368"/>
    </source>
</evidence>
<sequence>MSSSSPIQKVLIVGATGLLGPHLVSVFDADAQFHVSILTRQSSSRSRQFPPHITIHTVSGEYDKSESELVKIFTGQDAIISAIAAQAVPQQRVLIDAAVKAGVKHFVPSEYGHDTRNEQAAQLLPPFFVTHKRQVVEYLQSKEVEGLKWTAFVTGYDFSRKHAMILKEYGDYHWSTTTFHIAALAVKNAMLMTSEKIANRYLFVESFNVSQKGILCALEELTSTKWDVSYHDAEEERRVAVEKLSRGNFSAIPTLMRYVTCARGYGGDYMCYEESANDLLSLPEESLRSALTKLLN</sequence>
<keyword evidence="2" id="KW-0560">Oxidoreductase</keyword>
<dbReference type="RefSeq" id="XP_025549279.1">
    <property type="nucleotide sequence ID" value="XM_025696425.1"/>
</dbReference>
<protein>
    <submittedName>
        <fullName evidence="4">NAD(P)-binding protein</fullName>
    </submittedName>
</protein>
<name>A0A395HS05_ASPHC</name>
<dbReference type="Gene3D" id="3.40.50.720">
    <property type="entry name" value="NAD(P)-binding Rossmann-like Domain"/>
    <property type="match status" value="1"/>
</dbReference>
<dbReference type="SUPFAM" id="SSF51735">
    <property type="entry name" value="NAD(P)-binding Rossmann-fold domains"/>
    <property type="match status" value="1"/>
</dbReference>
<dbReference type="VEuPathDB" id="FungiDB:BO97DRAFT_416161"/>
<dbReference type="InterPro" id="IPR051609">
    <property type="entry name" value="NmrA/Isoflavone_reductase-like"/>
</dbReference>
<dbReference type="Proteomes" id="UP000248961">
    <property type="component" value="Unassembled WGS sequence"/>
</dbReference>